<dbReference type="SUPFAM" id="SSF52343">
    <property type="entry name" value="Ferredoxin reductase-like, C-terminal NADP-linked domain"/>
    <property type="match status" value="1"/>
</dbReference>
<dbReference type="GO" id="GO:0051536">
    <property type="term" value="F:iron-sulfur cluster binding"/>
    <property type="evidence" value="ECO:0007669"/>
    <property type="project" value="UniProtKB-KW"/>
</dbReference>
<dbReference type="GO" id="GO:0016491">
    <property type="term" value="F:oxidoreductase activity"/>
    <property type="evidence" value="ECO:0007669"/>
    <property type="project" value="InterPro"/>
</dbReference>
<evidence type="ECO:0000256" key="2">
    <source>
        <dbReference type="ARBA" id="ARBA00022723"/>
    </source>
</evidence>
<dbReference type="CDD" id="cd06184">
    <property type="entry name" value="flavohem_like_fad_nad_binding"/>
    <property type="match status" value="1"/>
</dbReference>
<dbReference type="Gene3D" id="3.40.50.80">
    <property type="entry name" value="Nucleotide-binding domain of ferredoxin-NADP reductase (FNR) module"/>
    <property type="match status" value="1"/>
</dbReference>
<evidence type="ECO:0000256" key="1">
    <source>
        <dbReference type="ARBA" id="ARBA00010312"/>
    </source>
</evidence>
<dbReference type="InterPro" id="IPR006656">
    <property type="entry name" value="Mopterin_OxRdtase"/>
</dbReference>
<dbReference type="Proteomes" id="UP000216947">
    <property type="component" value="Unassembled WGS sequence"/>
</dbReference>
<dbReference type="PROSITE" id="PS51384">
    <property type="entry name" value="FAD_FR"/>
    <property type="match status" value="1"/>
</dbReference>
<dbReference type="PROSITE" id="PS51669">
    <property type="entry name" value="4FE4S_MOW_BIS_MGD"/>
    <property type="match status" value="1"/>
</dbReference>
<dbReference type="PROSITE" id="PS51085">
    <property type="entry name" value="2FE2S_FER_2"/>
    <property type="match status" value="1"/>
</dbReference>
<feature type="domain" description="2Fe-2S ferredoxin-type" evidence="6">
    <location>
        <begin position="1065"/>
        <end position="1147"/>
    </location>
</feature>
<evidence type="ECO:0000256" key="3">
    <source>
        <dbReference type="ARBA" id="ARBA00023004"/>
    </source>
</evidence>
<evidence type="ECO:0000313" key="9">
    <source>
        <dbReference type="EMBL" id="OZI22406.1"/>
    </source>
</evidence>
<dbReference type="InterPro" id="IPR006963">
    <property type="entry name" value="Mopterin_OxRdtase_4Fe-4S_dom"/>
</dbReference>
<dbReference type="Pfam" id="PF01568">
    <property type="entry name" value="Molydop_binding"/>
    <property type="match status" value="1"/>
</dbReference>
<name>A0A261RBL7_9BORD</name>
<organism evidence="9 10">
    <name type="scientific">Bordetella genomosp. 7</name>
    <dbReference type="NCBI Taxonomy" id="1416805"/>
    <lineage>
        <taxon>Bacteria</taxon>
        <taxon>Pseudomonadati</taxon>
        <taxon>Pseudomonadota</taxon>
        <taxon>Betaproteobacteria</taxon>
        <taxon>Burkholderiales</taxon>
        <taxon>Alcaligenaceae</taxon>
        <taxon>Bordetella</taxon>
    </lineage>
</organism>
<dbReference type="InterPro" id="IPR009010">
    <property type="entry name" value="Asp_de-COase-like_dom_sf"/>
</dbReference>
<dbReference type="GO" id="GO:0046872">
    <property type="term" value="F:metal ion binding"/>
    <property type="evidence" value="ECO:0007669"/>
    <property type="project" value="UniProtKB-KW"/>
</dbReference>
<dbReference type="Pfam" id="PF00175">
    <property type="entry name" value="NAD_binding_1"/>
    <property type="match status" value="1"/>
</dbReference>
<dbReference type="Pfam" id="PF00384">
    <property type="entry name" value="Molybdopterin"/>
    <property type="match status" value="1"/>
</dbReference>
<reference evidence="10" key="1">
    <citation type="submission" date="2017-05" db="EMBL/GenBank/DDBJ databases">
        <title>Complete and WGS of Bordetella genogroups.</title>
        <authorList>
            <person name="Spilker T."/>
            <person name="Lipuma J."/>
        </authorList>
    </citation>
    <scope>NUCLEOTIDE SEQUENCE [LARGE SCALE GENOMIC DNA]</scope>
    <source>
        <strain evidence="10">AU18089</strain>
    </source>
</reference>
<dbReference type="Gene3D" id="2.20.25.90">
    <property type="entry name" value="ADC-like domains"/>
    <property type="match status" value="1"/>
</dbReference>
<dbReference type="InterPro" id="IPR037949">
    <property type="entry name" value="MopB_CT_Acetylene-hydratase"/>
</dbReference>
<dbReference type="InterPro" id="IPR039261">
    <property type="entry name" value="FNR_nucleotide-bd"/>
</dbReference>
<evidence type="ECO:0000256" key="5">
    <source>
        <dbReference type="SAM" id="MobiDB-lite"/>
    </source>
</evidence>
<comment type="caution">
    <text evidence="9">The sequence shown here is derived from an EMBL/GenBank/DDBJ whole genome shotgun (WGS) entry which is preliminary data.</text>
</comment>
<evidence type="ECO:0000259" key="8">
    <source>
        <dbReference type="PROSITE" id="PS51669"/>
    </source>
</evidence>
<keyword evidence="4" id="KW-0411">Iron-sulfur</keyword>
<sequence>MSAQISGFCTLCRSRCGTLNTVRGDSLVRVQADPRHPTGSATCPKGRAAPELVHSPHRILHPMRRTAPKGAADPGWQRISWDEALDEIATRFGKIREESGAEAVAFGVTTPSGTPLSDSIDWIERFVRAFGSPNIAYGTEVCNWHKDHAHAFTFGCGIPVADYANADLIMLWGHNPTNTWLAQANAIGEGRRAGARLLVVDPQRTALAAQADAWLPVRPGTDAALALGLAHQLLSTGRYNRAFVRDWTNAPLLVRADTGRLVRAGDIWPHCPTPQAWVAWNLDGQGPAPYNTEYSAGTQGAGSFALEGEYIVEIDGQPVRCHTVLQALAQRCAQYTPVHVEAVTGVTAASLLAAADLIAQSPAIAYHSWSGVAQSTNATQTDRAIAVLYALTGCFDTPGANRLYPKPATNPVNGLDLIPAAQRVKALGLPQRPLGPAAMGWVIARDLYQAILTGQPYRVRAFMGFGTNQLASQADVEMAQAALRELEFHVHCDLFETPTARYADILLPVNTPWEREGLRIGFEITHAAQERVQLRPRMVTPRGESRSDNDIVFSLACRLGMQSMFFDGELDRAWNHQLAPLGITVADLRGTPDGSLRVPMVHHDRKYGRPRAGASDDAQGSPVTGFDTQTRRVELYSELLLRHGYDPLPAHDNLLAAAGEDRAAYPLTITSRKNGNFCHSQHRALPSLRKRSRQPQAVLNPQLAAEKGIEAGDWVRVTTPAGSARFVAEVDPYLSKDVVYAEVGWWQACPELGEPGYDVRGDDNSNYNGLISAQRVDPISGSVPMRQFPCNIERDAAFDVTQRRWAGQREFAVAAANRVADGVLELALAPQDGGALPDYRPGQHITIEVPIENGGALQRSYSLIGPARLRSRREYRIAVRHQRGRDGTGQAWEGAMSGFLHAHARAGMRIGVAAPAGTFILPEQSPQPVVLFAGGIGITPFLSYLESLLDAQDPPAVWLHYANRSARTKAYDARLRELGAQLPGLTIRDYFGQPGDGGDPARLLGAHVVSDALIAARARFYMCGPPAMMDSLREGLCARGVPAFDIFSEIFRSPPAVDADDAARHRVRFSRSGDIQADWTADRGTLLGFGESLGLTMPSGCRVGQCESCAVTIVSGQVRHLHGEEPEDATVCLTCQAVPASDLVLDI</sequence>
<keyword evidence="10" id="KW-1185">Reference proteome</keyword>
<feature type="region of interest" description="Disordered" evidence="5">
    <location>
        <begin position="607"/>
        <end position="626"/>
    </location>
</feature>
<evidence type="ECO:0000256" key="4">
    <source>
        <dbReference type="ARBA" id="ARBA00023014"/>
    </source>
</evidence>
<dbReference type="Gene3D" id="2.40.30.10">
    <property type="entry name" value="Translation factors"/>
    <property type="match status" value="1"/>
</dbReference>
<evidence type="ECO:0000259" key="6">
    <source>
        <dbReference type="PROSITE" id="PS51085"/>
    </source>
</evidence>
<evidence type="ECO:0000259" key="7">
    <source>
        <dbReference type="PROSITE" id="PS51384"/>
    </source>
</evidence>
<dbReference type="InterPro" id="IPR017938">
    <property type="entry name" value="Riboflavin_synthase-like_b-brl"/>
</dbReference>
<dbReference type="CDD" id="cd02781">
    <property type="entry name" value="MopB_CT_Acetylene-hydratase"/>
    <property type="match status" value="1"/>
</dbReference>
<dbReference type="InterPro" id="IPR001433">
    <property type="entry name" value="OxRdtase_FAD/NAD-bd"/>
</dbReference>
<gene>
    <name evidence="9" type="ORF">CAL19_07645</name>
</gene>
<dbReference type="AlphaFoldDB" id="A0A261RBL7"/>
<feature type="domain" description="4Fe-4S Mo/W bis-MGD-type" evidence="8">
    <location>
        <begin position="2"/>
        <end position="57"/>
    </location>
</feature>
<dbReference type="InterPro" id="IPR036010">
    <property type="entry name" value="2Fe-2S_ferredoxin-like_sf"/>
</dbReference>
<protein>
    <submittedName>
        <fullName evidence="9">Ferredoxin:oxidoreductase FAD/NAD(P)-binding protein</fullName>
    </submittedName>
</protein>
<dbReference type="SUPFAM" id="SSF63380">
    <property type="entry name" value="Riboflavin synthase domain-like"/>
    <property type="match status" value="1"/>
</dbReference>
<dbReference type="PANTHER" id="PTHR43742">
    <property type="entry name" value="TRIMETHYLAMINE-N-OXIDE REDUCTASE"/>
    <property type="match status" value="1"/>
</dbReference>
<feature type="domain" description="FAD-binding FR-type" evidence="7">
    <location>
        <begin position="806"/>
        <end position="922"/>
    </location>
</feature>
<dbReference type="SUPFAM" id="SSF50692">
    <property type="entry name" value="ADC-like"/>
    <property type="match status" value="1"/>
</dbReference>
<dbReference type="Gene3D" id="3.40.50.740">
    <property type="match status" value="2"/>
</dbReference>
<dbReference type="GO" id="GO:0018818">
    <property type="term" value="F:acetylene hydratase activity"/>
    <property type="evidence" value="ECO:0007669"/>
    <property type="project" value="InterPro"/>
</dbReference>
<dbReference type="EMBL" id="NEVK01000004">
    <property type="protein sequence ID" value="OZI22406.1"/>
    <property type="molecule type" value="Genomic_DNA"/>
</dbReference>
<dbReference type="InterPro" id="IPR006657">
    <property type="entry name" value="MoPterin_dinucl-bd_dom"/>
</dbReference>
<dbReference type="Pfam" id="PF04879">
    <property type="entry name" value="Molybdop_Fe4S4"/>
    <property type="match status" value="1"/>
</dbReference>
<keyword evidence="2" id="KW-0479">Metal-binding</keyword>
<accession>A0A261RBL7</accession>
<comment type="similarity">
    <text evidence="1">Belongs to the prokaryotic molybdopterin-containing oxidoreductase family.</text>
</comment>
<dbReference type="SMART" id="SM00926">
    <property type="entry name" value="Molybdop_Fe4S4"/>
    <property type="match status" value="1"/>
</dbReference>
<dbReference type="SUPFAM" id="SSF54292">
    <property type="entry name" value="2Fe-2S ferredoxin-like"/>
    <property type="match status" value="1"/>
</dbReference>
<dbReference type="InterPro" id="IPR050612">
    <property type="entry name" value="Prok_Mopterin_Oxidored"/>
</dbReference>
<keyword evidence="3" id="KW-0408">Iron</keyword>
<dbReference type="RefSeq" id="WP_094796463.1">
    <property type="nucleotide sequence ID" value="NZ_NEVK01000004.1"/>
</dbReference>
<dbReference type="InterPro" id="IPR017927">
    <property type="entry name" value="FAD-bd_FR_type"/>
</dbReference>
<dbReference type="SUPFAM" id="SSF53706">
    <property type="entry name" value="Formate dehydrogenase/DMSO reductase, domains 1-3"/>
    <property type="match status" value="1"/>
</dbReference>
<dbReference type="Pfam" id="PF00111">
    <property type="entry name" value="Fer2"/>
    <property type="match status" value="1"/>
</dbReference>
<dbReference type="Gene3D" id="2.40.40.20">
    <property type="match status" value="1"/>
</dbReference>
<dbReference type="CDD" id="cd00207">
    <property type="entry name" value="fer2"/>
    <property type="match status" value="1"/>
</dbReference>
<proteinExistence type="inferred from homology"/>
<dbReference type="Gene3D" id="3.40.228.10">
    <property type="entry name" value="Dimethylsulfoxide Reductase, domain 2"/>
    <property type="match status" value="2"/>
</dbReference>
<dbReference type="GO" id="GO:0043546">
    <property type="term" value="F:molybdopterin cofactor binding"/>
    <property type="evidence" value="ECO:0007669"/>
    <property type="project" value="InterPro"/>
</dbReference>
<dbReference type="Gene3D" id="3.10.20.30">
    <property type="match status" value="1"/>
</dbReference>
<dbReference type="InterPro" id="IPR012675">
    <property type="entry name" value="Beta-grasp_dom_sf"/>
</dbReference>
<evidence type="ECO:0000313" key="10">
    <source>
        <dbReference type="Proteomes" id="UP000216947"/>
    </source>
</evidence>
<dbReference type="InterPro" id="IPR001041">
    <property type="entry name" value="2Fe-2S_ferredoxin-type"/>
</dbReference>